<evidence type="ECO:0000313" key="2">
    <source>
        <dbReference type="Proteomes" id="UP000009226"/>
    </source>
</evidence>
<proteinExistence type="predicted"/>
<dbReference type="Proteomes" id="UP000009226">
    <property type="component" value="Chromosome"/>
</dbReference>
<dbReference type="KEGG" id="dca:Desca_1822"/>
<dbReference type="AlphaFoldDB" id="F6B8A4"/>
<keyword evidence="2" id="KW-1185">Reference proteome</keyword>
<reference evidence="1 2" key="1">
    <citation type="submission" date="2011-05" db="EMBL/GenBank/DDBJ databases">
        <title>Complete sequence of Desulfotomaculum carboxydivorans CO-1-SRB.</title>
        <authorList>
            <consortium name="US DOE Joint Genome Institute"/>
            <person name="Lucas S."/>
            <person name="Han J."/>
            <person name="Lapidus A."/>
            <person name="Cheng J.-F."/>
            <person name="Goodwin L."/>
            <person name="Pitluck S."/>
            <person name="Peters L."/>
            <person name="Mikhailova N."/>
            <person name="Lu M."/>
            <person name="Han C."/>
            <person name="Tapia R."/>
            <person name="Land M."/>
            <person name="Hauser L."/>
            <person name="Kyrpides N."/>
            <person name="Ivanova N."/>
            <person name="Pagani I."/>
            <person name="Stams A."/>
            <person name="Plugge C."/>
            <person name="Muyzer G."/>
            <person name="Kuever J."/>
            <person name="Parshina S."/>
            <person name="Ivanova A."/>
            <person name="Nazina T."/>
            <person name="Woyke T."/>
        </authorList>
    </citation>
    <scope>NUCLEOTIDE SEQUENCE [LARGE SCALE GENOMIC DNA]</scope>
    <source>
        <strain evidence="2">DSM 14880 / VKM B-2319 / CO-1-SRB</strain>
    </source>
</reference>
<protein>
    <submittedName>
        <fullName evidence="1">Uncharacterized protein</fullName>
    </submittedName>
</protein>
<dbReference type="STRING" id="868595.Desca_1822"/>
<sequence>MINRLREVIGNIAVCADAGDRPAAMREIARFTVLFDEFLRQNKDYIFGHEIESLNRCMNRMLACMEEGDLGGLAEIAGSALRGFLDGWDFHNKPAN</sequence>
<dbReference type="RefSeq" id="WP_013810396.1">
    <property type="nucleotide sequence ID" value="NC_015565.1"/>
</dbReference>
<dbReference type="HOGENOM" id="CLU_2355134_0_0_9"/>
<name>F6B8A4_DESCC</name>
<evidence type="ECO:0000313" key="1">
    <source>
        <dbReference type="EMBL" id="AEF94668.1"/>
    </source>
</evidence>
<accession>F6B8A4</accession>
<organism evidence="1 2">
    <name type="scientific">Desulfotomaculum nigrificans (strain DSM 14880 / VKM B-2319 / CO-1-SRB)</name>
    <name type="common">Desulfotomaculum carboxydivorans</name>
    <dbReference type="NCBI Taxonomy" id="868595"/>
    <lineage>
        <taxon>Bacteria</taxon>
        <taxon>Bacillati</taxon>
        <taxon>Bacillota</taxon>
        <taxon>Clostridia</taxon>
        <taxon>Eubacteriales</taxon>
        <taxon>Desulfotomaculaceae</taxon>
        <taxon>Desulfotomaculum</taxon>
    </lineage>
</organism>
<dbReference type="EMBL" id="CP002736">
    <property type="protein sequence ID" value="AEF94668.1"/>
    <property type="molecule type" value="Genomic_DNA"/>
</dbReference>
<gene>
    <name evidence="1" type="ordered locus">Desca_1822</name>
</gene>